<gene>
    <name evidence="6" type="ordered locus">DvMF_2727</name>
</gene>
<dbReference type="KEGG" id="dvm:DvMF_2727"/>
<dbReference type="PROSITE" id="PS51736">
    <property type="entry name" value="RECOMBINASES_3"/>
    <property type="match status" value="1"/>
</dbReference>
<dbReference type="PROSITE" id="PS51737">
    <property type="entry name" value="RECOMBINASE_DNA_BIND"/>
    <property type="match status" value="1"/>
</dbReference>
<dbReference type="GO" id="GO:0003677">
    <property type="term" value="F:DNA binding"/>
    <property type="evidence" value="ECO:0007669"/>
    <property type="project" value="UniProtKB-KW"/>
</dbReference>
<dbReference type="Gene3D" id="3.90.1750.20">
    <property type="entry name" value="Putative Large Serine Recombinase, Chain B, Domain 2"/>
    <property type="match status" value="1"/>
</dbReference>
<organism evidence="6">
    <name type="scientific">Nitratidesulfovibrio vulgaris (strain DSM 19637 / Miyazaki F)</name>
    <name type="common">Desulfovibrio vulgaris</name>
    <dbReference type="NCBI Taxonomy" id="883"/>
    <lineage>
        <taxon>Bacteria</taxon>
        <taxon>Pseudomonadati</taxon>
        <taxon>Thermodesulfobacteriota</taxon>
        <taxon>Desulfovibrionia</taxon>
        <taxon>Desulfovibrionales</taxon>
        <taxon>Desulfovibrionaceae</taxon>
        <taxon>Nitratidesulfovibrio</taxon>
    </lineage>
</organism>
<feature type="coiled-coil region" evidence="3">
    <location>
        <begin position="388"/>
        <end position="470"/>
    </location>
</feature>
<dbReference type="Gene3D" id="3.40.50.1390">
    <property type="entry name" value="Resolvase, N-terminal catalytic domain"/>
    <property type="match status" value="1"/>
</dbReference>
<keyword evidence="3" id="KW-0175">Coiled coil</keyword>
<dbReference type="eggNOG" id="COG1961">
    <property type="taxonomic scope" value="Bacteria"/>
</dbReference>
<dbReference type="AlphaFoldDB" id="B8DJ05"/>
<dbReference type="Pfam" id="PF07508">
    <property type="entry name" value="Recombinase"/>
    <property type="match status" value="1"/>
</dbReference>
<dbReference type="CDD" id="cd00338">
    <property type="entry name" value="Ser_Recombinase"/>
    <property type="match status" value="1"/>
</dbReference>
<evidence type="ECO:0000256" key="1">
    <source>
        <dbReference type="ARBA" id="ARBA00023125"/>
    </source>
</evidence>
<dbReference type="STRING" id="883.DvMF_2727"/>
<dbReference type="PANTHER" id="PTHR30461">
    <property type="entry name" value="DNA-INVERTASE FROM LAMBDOID PROPHAGE"/>
    <property type="match status" value="1"/>
</dbReference>
<dbReference type="EMBL" id="CP001197">
    <property type="protein sequence ID" value="ACL09666.1"/>
    <property type="molecule type" value="Genomic_DNA"/>
</dbReference>
<dbReference type="OrthoDB" id="9791494at2"/>
<dbReference type="InterPro" id="IPR006119">
    <property type="entry name" value="Resolv_N"/>
</dbReference>
<sequence length="590" mass="66479">MSTQPAPPIPKPKAYSYIRFSSPEQMKGDSYRRQYEASQNYALEQGLDLDEEFTFKDEGVSAFKGKHTREGALGKFIEAVDQGAIRPGSYLIIENLDRLSREDPHTAYRLLSGILSRGITVVALQDHQIYTPESYANDFTQLLVSLLTMHRAHQESVVKSNRLSKAWAHKREDARTQGKAMTSTCPQWLKLDKTTGRYTVLEDRAEVVRRIFKETLDGKGATMLASQFNVEGIPTFGRAKGWWNSYIKKILTNEAVFGRLQPHTLKQVEGKRVPVGEPVDGYYPAIVDRETFYLAQAMRLGRRIPGGRIVARFSNLFTGLVKCGVCGATMAFDNKGTGRKGGTYLVCSEAKRKVGACQRHAWRYPQTQAHILLNLHRLDYRNLLPDIARQALDDANQLEQQLEALLAEHADTTTKVDNATDLLITNPNNLGLLRAQTRLETKQRELETRIAAAKNQLETARRRSQEAELVAGESDDAFKAFIKAEHEGEPEKVYEMRRKMHQLLLRQLERITFHPASKPDSPFHGIIDITFKGTARLQRIKVEKGQRASTGYRVNEDGTEVLSVMEPDAVWPPEGRLLAGQDLGYLLGIG</sequence>
<name>B8DJ05_NITV9</name>
<dbReference type="InterPro" id="IPR050639">
    <property type="entry name" value="SSR_resolvase"/>
</dbReference>
<evidence type="ECO:0000256" key="3">
    <source>
        <dbReference type="SAM" id="Coils"/>
    </source>
</evidence>
<dbReference type="Pfam" id="PF13408">
    <property type="entry name" value="Zn_ribbon_recom"/>
    <property type="match status" value="1"/>
</dbReference>
<reference evidence="6" key="1">
    <citation type="submission" date="2008-10" db="EMBL/GenBank/DDBJ databases">
        <title>Complete sequence of Desulfovibrio vulgaris str. 'Miyazaki F'.</title>
        <authorList>
            <person name="Lucas S."/>
            <person name="Copeland A."/>
            <person name="Lapidus A."/>
            <person name="Glavina del Rio T."/>
            <person name="Dalin E."/>
            <person name="Tice H."/>
            <person name="Bruce D."/>
            <person name="Goodwin L."/>
            <person name="Pitluck S."/>
            <person name="Sims D."/>
            <person name="Brettin T."/>
            <person name="Detter J.C."/>
            <person name="Han C."/>
            <person name="Larimer F."/>
            <person name="Land M."/>
            <person name="Hauser L."/>
            <person name="Kyrpides N."/>
            <person name="Mikhailova N."/>
            <person name="Hazen T.C."/>
            <person name="Richardson P."/>
        </authorList>
    </citation>
    <scope>NUCLEOTIDE SEQUENCE</scope>
    <source>
        <strain evidence="6">Miyazaki F</strain>
    </source>
</reference>
<dbReference type="SMART" id="SM00857">
    <property type="entry name" value="Resolvase"/>
    <property type="match status" value="1"/>
</dbReference>
<evidence type="ECO:0000259" key="4">
    <source>
        <dbReference type="PROSITE" id="PS51736"/>
    </source>
</evidence>
<keyword evidence="1" id="KW-0238">DNA-binding</keyword>
<feature type="domain" description="Recombinase" evidence="5">
    <location>
        <begin position="186"/>
        <end position="306"/>
    </location>
</feature>
<dbReference type="SUPFAM" id="SSF53041">
    <property type="entry name" value="Resolvase-like"/>
    <property type="match status" value="1"/>
</dbReference>
<dbReference type="PANTHER" id="PTHR30461:SF2">
    <property type="entry name" value="SERINE RECOMBINASE PINE-RELATED"/>
    <property type="match status" value="1"/>
</dbReference>
<dbReference type="InterPro" id="IPR025827">
    <property type="entry name" value="Zn_ribbon_recom_dom"/>
</dbReference>
<dbReference type="Pfam" id="PF00239">
    <property type="entry name" value="Resolvase"/>
    <property type="match status" value="1"/>
</dbReference>
<evidence type="ECO:0000313" key="6">
    <source>
        <dbReference type="EMBL" id="ACL09666.1"/>
    </source>
</evidence>
<protein>
    <submittedName>
        <fullName evidence="6">Recombinase</fullName>
    </submittedName>
</protein>
<evidence type="ECO:0000256" key="2">
    <source>
        <dbReference type="ARBA" id="ARBA00023172"/>
    </source>
</evidence>
<evidence type="ECO:0000259" key="5">
    <source>
        <dbReference type="PROSITE" id="PS51737"/>
    </source>
</evidence>
<feature type="domain" description="Resolvase/invertase-type recombinase catalytic" evidence="4">
    <location>
        <begin position="13"/>
        <end position="174"/>
    </location>
</feature>
<dbReference type="InterPro" id="IPR011109">
    <property type="entry name" value="DNA_bind_recombinase_dom"/>
</dbReference>
<accession>B8DJ05</accession>
<proteinExistence type="predicted"/>
<dbReference type="InterPro" id="IPR038109">
    <property type="entry name" value="DNA_bind_recomb_sf"/>
</dbReference>
<keyword evidence="2" id="KW-0233">DNA recombination</keyword>
<dbReference type="GO" id="GO:0000150">
    <property type="term" value="F:DNA strand exchange activity"/>
    <property type="evidence" value="ECO:0007669"/>
    <property type="project" value="InterPro"/>
</dbReference>
<dbReference type="HOGENOM" id="CLU_030020_2_0_7"/>
<dbReference type="InterPro" id="IPR036162">
    <property type="entry name" value="Resolvase-like_N_sf"/>
</dbReference>